<comment type="caution">
    <text evidence="4">The sequence shown here is derived from an EMBL/GenBank/DDBJ whole genome shotgun (WGS) entry which is preliminary data.</text>
</comment>
<protein>
    <recommendedName>
        <fullName evidence="3">Spidroin N-terminal domain-containing protein</fullName>
    </recommendedName>
</protein>
<name>A0A4Y2J9R3_ARAVE</name>
<evidence type="ECO:0000313" key="4">
    <source>
        <dbReference type="EMBL" id="GBM87031.1"/>
    </source>
</evidence>
<dbReference type="EMBL" id="BGPR01003355">
    <property type="protein sequence ID" value="GBM87031.1"/>
    <property type="molecule type" value="Genomic_DNA"/>
</dbReference>
<gene>
    <name evidence="4" type="ORF">AVEN_40611_1</name>
</gene>
<evidence type="ECO:0000256" key="1">
    <source>
        <dbReference type="SAM" id="MobiDB-lite"/>
    </source>
</evidence>
<feature type="domain" description="Spidroin N-terminal" evidence="3">
    <location>
        <begin position="36"/>
        <end position="151"/>
    </location>
</feature>
<feature type="compositionally biased region" description="Polar residues" evidence="1">
    <location>
        <begin position="272"/>
        <end position="288"/>
    </location>
</feature>
<accession>A0A4Y2J9R3</accession>
<organism evidence="4 5">
    <name type="scientific">Araneus ventricosus</name>
    <name type="common">Orbweaver spider</name>
    <name type="synonym">Epeira ventricosa</name>
    <dbReference type="NCBI Taxonomy" id="182803"/>
    <lineage>
        <taxon>Eukaryota</taxon>
        <taxon>Metazoa</taxon>
        <taxon>Ecdysozoa</taxon>
        <taxon>Arthropoda</taxon>
        <taxon>Chelicerata</taxon>
        <taxon>Arachnida</taxon>
        <taxon>Araneae</taxon>
        <taxon>Araneomorphae</taxon>
        <taxon>Entelegynae</taxon>
        <taxon>Araneoidea</taxon>
        <taxon>Araneidae</taxon>
        <taxon>Araneus</taxon>
    </lineage>
</organism>
<dbReference type="Pfam" id="PF16763">
    <property type="entry name" value="Spidroin_N"/>
    <property type="match status" value="1"/>
</dbReference>
<dbReference type="OrthoDB" id="6437837at2759"/>
<dbReference type="InterPro" id="IPR038243">
    <property type="entry name" value="Spidroin_N_sf"/>
</dbReference>
<evidence type="ECO:0000256" key="2">
    <source>
        <dbReference type="SAM" id="SignalP"/>
    </source>
</evidence>
<evidence type="ECO:0000259" key="3">
    <source>
        <dbReference type="Pfam" id="PF16763"/>
    </source>
</evidence>
<evidence type="ECO:0000313" key="5">
    <source>
        <dbReference type="Proteomes" id="UP000499080"/>
    </source>
</evidence>
<keyword evidence="2" id="KW-0732">Signal</keyword>
<feature type="compositionally biased region" description="Polar residues" evidence="1">
    <location>
        <begin position="362"/>
        <end position="373"/>
    </location>
</feature>
<keyword evidence="5" id="KW-1185">Reference proteome</keyword>
<dbReference type="InterPro" id="IPR031913">
    <property type="entry name" value="Spidroin_N"/>
</dbReference>
<feature type="compositionally biased region" description="Polar residues" evidence="1">
    <location>
        <begin position="242"/>
        <end position="253"/>
    </location>
</feature>
<reference evidence="4 5" key="1">
    <citation type="journal article" date="2019" name="Sci. Rep.">
        <title>Orb-weaving spider Araneus ventricosus genome elucidates the spidroin gene catalogue.</title>
        <authorList>
            <person name="Kono N."/>
            <person name="Nakamura H."/>
            <person name="Ohtoshi R."/>
            <person name="Moran D.A.P."/>
            <person name="Shinohara A."/>
            <person name="Yoshida Y."/>
            <person name="Fujiwara M."/>
            <person name="Mori M."/>
            <person name="Tomita M."/>
            <person name="Arakawa K."/>
        </authorList>
    </citation>
    <scope>NUCLEOTIDE SEQUENCE [LARGE SCALE GENOMIC DNA]</scope>
</reference>
<dbReference type="Gene3D" id="1.10.274.70">
    <property type="match status" value="1"/>
</dbReference>
<sequence>MGWISHVFIAACFLGLSLKTSCGTDQVGIDPKEFNETEKKFAKVFIKNVMKSKEFGTKGNMDFMEVTETLLKAISLLQQTKYSDSWETEALMYAFASAIAELIVDQCDERVGIVEKTNIVTNALQKAYLKTSGHTNDELIKEVRILVMIFLSIDNMAEYELFEPLFQPLEFENNYGRPEGFNRYEVPEDRLQTIRRRYYRAHGPQPRLIPVGGAPSGQQGRYLQFPRGKYSQFQQGGYPLSQHFSEGNPQGSQFPARGTPESPMSPHVSKRNGPQSPQDNPQGPQGTKSPEGGKPESLEPQDSTPGPEGGKPLSPMSPQSTMHGKPKNPLSPKSTLRATEANPLSPMAPQGNTSGPEVGKPKNSSSPQGSTPRPDSGKPKGPLSPQGETPGSDGGGLSPLSLRAQLRA</sequence>
<feature type="signal peptide" evidence="2">
    <location>
        <begin position="1"/>
        <end position="22"/>
    </location>
</feature>
<dbReference type="Proteomes" id="UP000499080">
    <property type="component" value="Unassembled WGS sequence"/>
</dbReference>
<feature type="chain" id="PRO_5021408354" description="Spidroin N-terminal domain-containing protein" evidence="2">
    <location>
        <begin position="23"/>
        <end position="408"/>
    </location>
</feature>
<feature type="region of interest" description="Disordered" evidence="1">
    <location>
        <begin position="202"/>
        <end position="408"/>
    </location>
</feature>
<dbReference type="AlphaFoldDB" id="A0A4Y2J9R3"/>
<proteinExistence type="predicted"/>